<dbReference type="InterPro" id="IPR050925">
    <property type="entry name" value="Rhomboid_protease_S54"/>
</dbReference>
<dbReference type="Gene3D" id="1.20.1540.10">
    <property type="entry name" value="Rhomboid-like"/>
    <property type="match status" value="1"/>
</dbReference>
<gene>
    <name evidence="8" type="ORF">A4R26_25190</name>
</gene>
<feature type="transmembrane region" description="Helical" evidence="7">
    <location>
        <begin position="36"/>
        <end position="56"/>
    </location>
</feature>
<dbReference type="InterPro" id="IPR035952">
    <property type="entry name" value="Rhomboid-like_sf"/>
</dbReference>
<feature type="transmembrane region" description="Helical" evidence="7">
    <location>
        <begin position="115"/>
        <end position="132"/>
    </location>
</feature>
<keyword evidence="6 7" id="KW-0472">Membrane</keyword>
<proteinExistence type="inferred from homology"/>
<protein>
    <submittedName>
        <fullName evidence="8">Uncharacterized protein</fullName>
    </submittedName>
</protein>
<dbReference type="SUPFAM" id="SSF144091">
    <property type="entry name" value="Rhomboid-like"/>
    <property type="match status" value="1"/>
</dbReference>
<evidence type="ECO:0000313" key="8">
    <source>
        <dbReference type="EMBL" id="OQP56750.1"/>
    </source>
</evidence>
<dbReference type="OrthoDB" id="9813074at2"/>
<evidence type="ECO:0000256" key="2">
    <source>
        <dbReference type="ARBA" id="ARBA00009045"/>
    </source>
</evidence>
<dbReference type="AlphaFoldDB" id="A0A1V9FEH1"/>
<sequence length="218" mass="24648">MNIIYYVANLLVLPPAMFFAYNFYKFRGMEINFRKLWISISIISLTFIVTSLQFVFPEIINTLDRNKDALLSGEVWRLISPLFIQPMGIWQCLFNGVFFVAFLPVAEHFYGRRVVLVYFGAGLAGQIVNFYWNAGRGGSSTALYGTMGSLFMYILLNRKNFPRGYILIPMAGFLGATVLCFFEDGHAPSLLVGGVLSLAIHRNSRVISNQKEHSNLTT</sequence>
<feature type="transmembrane region" description="Helical" evidence="7">
    <location>
        <begin position="76"/>
        <end position="103"/>
    </location>
</feature>
<dbReference type="RefSeq" id="WP_081168020.1">
    <property type="nucleotide sequence ID" value="NZ_LWBP01000196.1"/>
</dbReference>
<evidence type="ECO:0000256" key="6">
    <source>
        <dbReference type="ARBA" id="ARBA00023136"/>
    </source>
</evidence>
<feature type="transmembrane region" description="Helical" evidence="7">
    <location>
        <begin position="163"/>
        <end position="182"/>
    </location>
</feature>
<name>A0A1V9FEH1_9BACT</name>
<dbReference type="STRING" id="550983.A4R26_25190"/>
<organism evidence="8 9">
    <name type="scientific">Niastella populi</name>
    <dbReference type="NCBI Taxonomy" id="550983"/>
    <lineage>
        <taxon>Bacteria</taxon>
        <taxon>Pseudomonadati</taxon>
        <taxon>Bacteroidota</taxon>
        <taxon>Chitinophagia</taxon>
        <taxon>Chitinophagales</taxon>
        <taxon>Chitinophagaceae</taxon>
        <taxon>Niastella</taxon>
    </lineage>
</organism>
<accession>A0A1V9FEH1</accession>
<keyword evidence="5 7" id="KW-1133">Transmembrane helix</keyword>
<keyword evidence="3 7" id="KW-0812">Transmembrane</keyword>
<reference evidence="9" key="1">
    <citation type="submission" date="2016-04" db="EMBL/GenBank/DDBJ databases">
        <authorList>
            <person name="Chen L."/>
            <person name="Zhuang W."/>
            <person name="Wang G."/>
        </authorList>
    </citation>
    <scope>NUCLEOTIDE SEQUENCE [LARGE SCALE GENOMIC DNA]</scope>
    <source>
        <strain evidence="9">208</strain>
    </source>
</reference>
<feature type="transmembrane region" description="Helical" evidence="7">
    <location>
        <begin position="138"/>
        <end position="156"/>
    </location>
</feature>
<comment type="subcellular location">
    <subcellularLocation>
        <location evidence="1">Membrane</location>
        <topology evidence="1">Multi-pass membrane protein</topology>
    </subcellularLocation>
</comment>
<keyword evidence="4" id="KW-0378">Hydrolase</keyword>
<comment type="caution">
    <text evidence="8">The sequence shown here is derived from an EMBL/GenBank/DDBJ whole genome shotgun (WGS) entry which is preliminary data.</text>
</comment>
<evidence type="ECO:0000313" key="9">
    <source>
        <dbReference type="Proteomes" id="UP000192276"/>
    </source>
</evidence>
<dbReference type="GO" id="GO:0016020">
    <property type="term" value="C:membrane"/>
    <property type="evidence" value="ECO:0007669"/>
    <property type="project" value="UniProtKB-SubCell"/>
</dbReference>
<evidence type="ECO:0000256" key="1">
    <source>
        <dbReference type="ARBA" id="ARBA00004141"/>
    </source>
</evidence>
<comment type="similarity">
    <text evidence="2">Belongs to the peptidase S54 family.</text>
</comment>
<dbReference type="EMBL" id="LWBP01000196">
    <property type="protein sequence ID" value="OQP56750.1"/>
    <property type="molecule type" value="Genomic_DNA"/>
</dbReference>
<dbReference type="PANTHER" id="PTHR43731">
    <property type="entry name" value="RHOMBOID PROTEASE"/>
    <property type="match status" value="1"/>
</dbReference>
<evidence type="ECO:0000256" key="4">
    <source>
        <dbReference type="ARBA" id="ARBA00022801"/>
    </source>
</evidence>
<dbReference type="GO" id="GO:0004252">
    <property type="term" value="F:serine-type endopeptidase activity"/>
    <property type="evidence" value="ECO:0007669"/>
    <property type="project" value="TreeGrafter"/>
</dbReference>
<evidence type="ECO:0000256" key="5">
    <source>
        <dbReference type="ARBA" id="ARBA00022989"/>
    </source>
</evidence>
<evidence type="ECO:0000256" key="3">
    <source>
        <dbReference type="ARBA" id="ARBA00022692"/>
    </source>
</evidence>
<evidence type="ECO:0000256" key="7">
    <source>
        <dbReference type="SAM" id="Phobius"/>
    </source>
</evidence>
<dbReference type="PANTHER" id="PTHR43731:SF14">
    <property type="entry name" value="PRESENILIN-ASSOCIATED RHOMBOID-LIKE PROTEIN, MITOCHONDRIAL"/>
    <property type="match status" value="1"/>
</dbReference>
<dbReference type="Proteomes" id="UP000192276">
    <property type="component" value="Unassembled WGS sequence"/>
</dbReference>
<keyword evidence="9" id="KW-1185">Reference proteome</keyword>
<feature type="transmembrane region" description="Helical" evidence="7">
    <location>
        <begin position="6"/>
        <end position="24"/>
    </location>
</feature>